<dbReference type="InterPro" id="IPR002110">
    <property type="entry name" value="Ankyrin_rpt"/>
</dbReference>
<organism evidence="5 6">
    <name type="scientific">Chrysochromulina tobinii</name>
    <dbReference type="NCBI Taxonomy" id="1460289"/>
    <lineage>
        <taxon>Eukaryota</taxon>
        <taxon>Haptista</taxon>
        <taxon>Haptophyta</taxon>
        <taxon>Prymnesiophyceae</taxon>
        <taxon>Prymnesiales</taxon>
        <taxon>Chrysochromulinaceae</taxon>
        <taxon>Chrysochromulina</taxon>
    </lineage>
</organism>
<evidence type="ECO:0000256" key="2">
    <source>
        <dbReference type="ARBA" id="ARBA00023043"/>
    </source>
</evidence>
<feature type="region of interest" description="Disordered" evidence="4">
    <location>
        <begin position="171"/>
        <end position="193"/>
    </location>
</feature>
<proteinExistence type="predicted"/>
<evidence type="ECO:0000256" key="3">
    <source>
        <dbReference type="PROSITE-ProRule" id="PRU00023"/>
    </source>
</evidence>
<dbReference type="Gene3D" id="1.25.40.20">
    <property type="entry name" value="Ankyrin repeat-containing domain"/>
    <property type="match status" value="1"/>
</dbReference>
<dbReference type="Pfam" id="PF12796">
    <property type="entry name" value="Ank_2"/>
    <property type="match status" value="1"/>
</dbReference>
<evidence type="ECO:0000313" key="5">
    <source>
        <dbReference type="EMBL" id="KOO25596.1"/>
    </source>
</evidence>
<evidence type="ECO:0000256" key="1">
    <source>
        <dbReference type="ARBA" id="ARBA00022737"/>
    </source>
</evidence>
<feature type="repeat" description="ANK" evidence="3">
    <location>
        <begin position="47"/>
        <end position="81"/>
    </location>
</feature>
<dbReference type="PROSITE" id="PS50297">
    <property type="entry name" value="ANK_REP_REGION"/>
    <property type="match status" value="1"/>
</dbReference>
<keyword evidence="1" id="KW-0677">Repeat</keyword>
<accession>A0A0M0JG73</accession>
<dbReference type="Proteomes" id="UP000037460">
    <property type="component" value="Unassembled WGS sequence"/>
</dbReference>
<keyword evidence="2 3" id="KW-0040">ANK repeat</keyword>
<dbReference type="SMART" id="SM00248">
    <property type="entry name" value="ANK"/>
    <property type="match status" value="2"/>
</dbReference>
<reference evidence="6" key="1">
    <citation type="journal article" date="2015" name="PLoS Genet.">
        <title>Genome Sequence and Transcriptome Analyses of Chrysochromulina tobin: Metabolic Tools for Enhanced Algal Fitness in the Prominent Order Prymnesiales (Haptophyceae).</title>
        <authorList>
            <person name="Hovde B.T."/>
            <person name="Deodato C.R."/>
            <person name="Hunsperger H.M."/>
            <person name="Ryken S.A."/>
            <person name="Yost W."/>
            <person name="Jha R.K."/>
            <person name="Patterson J."/>
            <person name="Monnat R.J. Jr."/>
            <person name="Barlow S.B."/>
            <person name="Starkenburg S.R."/>
            <person name="Cattolico R.A."/>
        </authorList>
    </citation>
    <scope>NUCLEOTIDE SEQUENCE</scope>
    <source>
        <strain evidence="6">CCMP291</strain>
    </source>
</reference>
<protein>
    <submittedName>
        <fullName evidence="5">Uncharacterized protein</fullName>
    </submittedName>
</protein>
<dbReference type="PROSITE" id="PS50088">
    <property type="entry name" value="ANK_REPEAT"/>
    <property type="match status" value="2"/>
</dbReference>
<dbReference type="OrthoDB" id="539213at2759"/>
<dbReference type="AlphaFoldDB" id="A0A0M0JG73"/>
<keyword evidence="6" id="KW-1185">Reference proteome</keyword>
<name>A0A0M0JG73_9EUKA</name>
<dbReference type="InterPro" id="IPR036770">
    <property type="entry name" value="Ankyrin_rpt-contain_sf"/>
</dbReference>
<dbReference type="GO" id="GO:0004842">
    <property type="term" value="F:ubiquitin-protein transferase activity"/>
    <property type="evidence" value="ECO:0007669"/>
    <property type="project" value="TreeGrafter"/>
</dbReference>
<dbReference type="GO" id="GO:0085020">
    <property type="term" value="P:protein K6-linked ubiquitination"/>
    <property type="evidence" value="ECO:0007669"/>
    <property type="project" value="TreeGrafter"/>
</dbReference>
<comment type="caution">
    <text evidence="5">The sequence shown here is derived from an EMBL/GenBank/DDBJ whole genome shotgun (WGS) entry which is preliminary data.</text>
</comment>
<gene>
    <name evidence="5" type="ORF">Ctob_011863</name>
</gene>
<dbReference type="SUPFAM" id="SSF48403">
    <property type="entry name" value="Ankyrin repeat"/>
    <property type="match status" value="1"/>
</dbReference>
<dbReference type="PANTHER" id="PTHR24171:SF8">
    <property type="entry name" value="BRCA1-ASSOCIATED RING DOMAIN PROTEIN 1"/>
    <property type="match status" value="1"/>
</dbReference>
<evidence type="ECO:0000256" key="4">
    <source>
        <dbReference type="SAM" id="MobiDB-lite"/>
    </source>
</evidence>
<sequence>MAHMEALMAKPEAAKNLISYALIGKVSGVTGCIEKDPTMVNSRSTKRGFSPLQVAASAEQNAAETMQVLLAAGADPKHQDMMAMTVLHVAAAKPNPEAFLKVMSLPDAKALIDMVDEDGCTALHYAASEGRLEIVEALMRAGAATAPENSSGQTPLALAKEGAFDAVISLLENGLPPEPGAEGAEGGGEEEES</sequence>
<evidence type="ECO:0000313" key="6">
    <source>
        <dbReference type="Proteomes" id="UP000037460"/>
    </source>
</evidence>
<dbReference type="PANTHER" id="PTHR24171">
    <property type="entry name" value="ANKYRIN REPEAT DOMAIN-CONTAINING PROTEIN 39-RELATED"/>
    <property type="match status" value="1"/>
</dbReference>
<feature type="repeat" description="ANK" evidence="3">
    <location>
        <begin position="118"/>
        <end position="150"/>
    </location>
</feature>
<dbReference type="EMBL" id="JWZX01002953">
    <property type="protein sequence ID" value="KOO25596.1"/>
    <property type="molecule type" value="Genomic_DNA"/>
</dbReference>